<dbReference type="STRING" id="400727.A0A2T7P8U2"/>
<dbReference type="PANTHER" id="PTHR10075:SF14">
    <property type="entry name" value="CELL ADHESION MOLECULE DSCAM2-RELATED"/>
    <property type="match status" value="1"/>
</dbReference>
<accession>A0A2T7P8U2</accession>
<evidence type="ECO:0000259" key="3">
    <source>
        <dbReference type="PROSITE" id="PS50026"/>
    </source>
</evidence>
<dbReference type="FunFam" id="2.60.40.10:FF:000107">
    <property type="entry name" value="Myosin, light chain kinase a"/>
    <property type="match status" value="1"/>
</dbReference>
<dbReference type="PANTHER" id="PTHR10075">
    <property type="entry name" value="BASIGIN RELATED"/>
    <property type="match status" value="1"/>
</dbReference>
<dbReference type="SMART" id="SM00408">
    <property type="entry name" value="IGc2"/>
    <property type="match status" value="1"/>
</dbReference>
<dbReference type="PROSITE" id="PS50835">
    <property type="entry name" value="IG_LIKE"/>
    <property type="match status" value="1"/>
</dbReference>
<dbReference type="PROSITE" id="PS00022">
    <property type="entry name" value="EGF_1"/>
    <property type="match status" value="1"/>
</dbReference>
<dbReference type="InterPro" id="IPR013783">
    <property type="entry name" value="Ig-like_fold"/>
</dbReference>
<keyword evidence="2" id="KW-1015">Disulfide bond</keyword>
<evidence type="ECO:0000313" key="5">
    <source>
        <dbReference type="EMBL" id="PVD29842.1"/>
    </source>
</evidence>
<dbReference type="Gene3D" id="2.60.40.10">
    <property type="entry name" value="Immunoglobulins"/>
    <property type="match status" value="1"/>
</dbReference>
<feature type="domain" description="EGF-like" evidence="3">
    <location>
        <begin position="469"/>
        <end position="501"/>
    </location>
</feature>
<comment type="caution">
    <text evidence="5">The sequence shown here is derived from an EMBL/GenBank/DDBJ whole genome shotgun (WGS) entry which is preliminary data.</text>
</comment>
<dbReference type="InterPro" id="IPR003598">
    <property type="entry name" value="Ig_sub2"/>
</dbReference>
<evidence type="ECO:0000256" key="1">
    <source>
        <dbReference type="ARBA" id="ARBA00023319"/>
    </source>
</evidence>
<dbReference type="InterPro" id="IPR036179">
    <property type="entry name" value="Ig-like_dom_sf"/>
</dbReference>
<evidence type="ECO:0000259" key="4">
    <source>
        <dbReference type="PROSITE" id="PS50835"/>
    </source>
</evidence>
<dbReference type="AlphaFoldDB" id="A0A2T7P8U2"/>
<name>A0A2T7P8U2_POMCA</name>
<gene>
    <name evidence="5" type="ORF">C0Q70_09099</name>
</gene>
<dbReference type="Proteomes" id="UP000245119">
    <property type="component" value="Linkage Group LG5"/>
</dbReference>
<evidence type="ECO:0008006" key="7">
    <source>
        <dbReference type="Google" id="ProtNLM"/>
    </source>
</evidence>
<feature type="disulfide bond" evidence="2">
    <location>
        <begin position="473"/>
        <end position="483"/>
    </location>
</feature>
<feature type="domain" description="Ig-like" evidence="4">
    <location>
        <begin position="237"/>
        <end position="324"/>
    </location>
</feature>
<proteinExistence type="predicted"/>
<keyword evidence="1" id="KW-0393">Immunoglobulin domain</keyword>
<dbReference type="EMBL" id="PZQS01000005">
    <property type="protein sequence ID" value="PVD29842.1"/>
    <property type="molecule type" value="Genomic_DNA"/>
</dbReference>
<dbReference type="Pfam" id="PF13927">
    <property type="entry name" value="Ig_3"/>
    <property type="match status" value="1"/>
</dbReference>
<dbReference type="InterPro" id="IPR003599">
    <property type="entry name" value="Ig_sub"/>
</dbReference>
<dbReference type="InterPro" id="IPR000742">
    <property type="entry name" value="EGF"/>
</dbReference>
<dbReference type="SUPFAM" id="SSF48726">
    <property type="entry name" value="Immunoglobulin"/>
    <property type="match status" value="1"/>
</dbReference>
<dbReference type="PROSITE" id="PS50026">
    <property type="entry name" value="EGF_3"/>
    <property type="match status" value="1"/>
</dbReference>
<feature type="disulfide bond" evidence="2">
    <location>
        <begin position="491"/>
        <end position="500"/>
    </location>
</feature>
<reference evidence="5 6" key="1">
    <citation type="submission" date="2018-04" db="EMBL/GenBank/DDBJ databases">
        <title>The genome of golden apple snail Pomacea canaliculata provides insight into stress tolerance and invasive adaptation.</title>
        <authorList>
            <person name="Liu C."/>
            <person name="Liu B."/>
            <person name="Ren Y."/>
            <person name="Zhang Y."/>
            <person name="Wang H."/>
            <person name="Li S."/>
            <person name="Jiang F."/>
            <person name="Yin L."/>
            <person name="Zhang G."/>
            <person name="Qian W."/>
            <person name="Fan W."/>
        </authorList>
    </citation>
    <scope>NUCLEOTIDE SEQUENCE [LARGE SCALE GENOMIC DNA]</scope>
    <source>
        <strain evidence="5">SZHN2017</strain>
        <tissue evidence="5">Muscle</tissue>
    </source>
</reference>
<dbReference type="OrthoDB" id="10045365at2759"/>
<sequence length="633" mass="68876">MRRTARNGGTTDQVPSVVTGHPMAHRPAVVAAAASARQCSDFRNLNAQKVAGNVCCTRTLCTNQQSQVEVEGMGAVNHRLTHQLGYPSQAGQVGCADGTQEGLGGHARLAACAGTWEGHVHNASTLCAPGWRVCSWYDHTLLRTITWKNATSFPGCFAYNAAQDGGRCRECRDDLEHDDVAGVGKDCAHQHRGQSSCIAGGRIDASCCVDAHFQRACAFQASLMTGVLCCRMPVKPPVIVVRPPERMNVYTGFIFLLNCQATGTPPPRTQWYKDGQQLSSNNLRTTALSSGDLLVTLARKSDTGLYTCEVINEEGVDMASSFVSVLEYTSGCADDSTEGLHLFRDIHACAGRWEGHVRNGKALCKRGWRACNPKDKDFLELLTWSDIYDLPGCYAYNGASRHGQCQKCKNDKMAGVGRNCMWMRHTRPSCLSRGRVDVLDPRNGTGCNYVDGVTSGVLCCRRKSKKTGKNSVCKPECENGGTCIGPNRCQCASGYKGARCQNVANCVDKRSTSANSHVLMAAGASVESVNVRQTTRVEAASMVRDYCTPGVVIALYHVKSDAATNELFLPELVVGKTLNPFKRTMAGMDMKLGCACDPQSDNYCAEHTASLRMVLIRIRHYKDQSFIKHQRLL</sequence>
<keyword evidence="6" id="KW-1185">Reference proteome</keyword>
<keyword evidence="2" id="KW-0245">EGF-like domain</keyword>
<dbReference type="SMART" id="SM00409">
    <property type="entry name" value="IG"/>
    <property type="match status" value="1"/>
</dbReference>
<dbReference type="InterPro" id="IPR007110">
    <property type="entry name" value="Ig-like_dom"/>
</dbReference>
<dbReference type="PROSITE" id="PS01186">
    <property type="entry name" value="EGF_2"/>
    <property type="match status" value="1"/>
</dbReference>
<evidence type="ECO:0000313" key="6">
    <source>
        <dbReference type="Proteomes" id="UP000245119"/>
    </source>
</evidence>
<dbReference type="Gene3D" id="2.10.25.10">
    <property type="entry name" value="Laminin"/>
    <property type="match status" value="1"/>
</dbReference>
<organism evidence="5 6">
    <name type="scientific">Pomacea canaliculata</name>
    <name type="common">Golden apple snail</name>
    <dbReference type="NCBI Taxonomy" id="400727"/>
    <lineage>
        <taxon>Eukaryota</taxon>
        <taxon>Metazoa</taxon>
        <taxon>Spiralia</taxon>
        <taxon>Lophotrochozoa</taxon>
        <taxon>Mollusca</taxon>
        <taxon>Gastropoda</taxon>
        <taxon>Caenogastropoda</taxon>
        <taxon>Architaenioglossa</taxon>
        <taxon>Ampullarioidea</taxon>
        <taxon>Ampullariidae</taxon>
        <taxon>Pomacea</taxon>
    </lineage>
</organism>
<evidence type="ECO:0000256" key="2">
    <source>
        <dbReference type="PROSITE-ProRule" id="PRU00076"/>
    </source>
</evidence>
<protein>
    <recommendedName>
        <fullName evidence="7">Ig-like domain-containing protein</fullName>
    </recommendedName>
</protein>
<comment type="caution">
    <text evidence="2">Lacks conserved residue(s) required for the propagation of feature annotation.</text>
</comment>